<feature type="region of interest" description="Disordered" evidence="1">
    <location>
        <begin position="94"/>
        <end position="191"/>
    </location>
</feature>
<gene>
    <name evidence="3" type="ORF">RIMI_LOCUS14481141</name>
</gene>
<reference evidence="3" key="1">
    <citation type="submission" date="2023-07" db="EMBL/GenBank/DDBJ databases">
        <authorList>
            <person name="Stuckert A."/>
        </authorList>
    </citation>
    <scope>NUCLEOTIDE SEQUENCE</scope>
</reference>
<proteinExistence type="predicted"/>
<feature type="transmembrane region" description="Helical" evidence="2">
    <location>
        <begin position="286"/>
        <end position="307"/>
    </location>
</feature>
<keyword evidence="2" id="KW-0472">Membrane</keyword>
<keyword evidence="2" id="KW-0812">Transmembrane</keyword>
<accession>A0ABN9LXZ7</accession>
<dbReference type="EMBL" id="CAUEEQ010037433">
    <property type="protein sequence ID" value="CAJ0953873.1"/>
    <property type="molecule type" value="Genomic_DNA"/>
</dbReference>
<name>A0ABN9LXZ7_9NEOB</name>
<dbReference type="Proteomes" id="UP001176940">
    <property type="component" value="Unassembled WGS sequence"/>
</dbReference>
<keyword evidence="2" id="KW-1133">Transmembrane helix</keyword>
<keyword evidence="4" id="KW-1185">Reference proteome</keyword>
<evidence type="ECO:0000256" key="1">
    <source>
        <dbReference type="SAM" id="MobiDB-lite"/>
    </source>
</evidence>
<comment type="caution">
    <text evidence="3">The sequence shown here is derived from an EMBL/GenBank/DDBJ whole genome shotgun (WGS) entry which is preliminary data.</text>
</comment>
<evidence type="ECO:0000313" key="4">
    <source>
        <dbReference type="Proteomes" id="UP001176940"/>
    </source>
</evidence>
<feature type="compositionally biased region" description="Low complexity" evidence="1">
    <location>
        <begin position="146"/>
        <end position="162"/>
    </location>
</feature>
<protein>
    <submittedName>
        <fullName evidence="3">Uncharacterized protein</fullName>
    </submittedName>
</protein>
<sequence length="341" mass="36322">MEQILASHILGFLQVPTCRDHGDSPAAGPGICLFPQRSFHPRSIHHGDPSPARSWAPCFKTVKLRRTRASFPLTAPWPPPARFLLSSADLGTGSSVPPGLSDASSELPDNGIITETGRPSPPPPFTVGGPESEGAGSSVSTAPGEATSSPVTSDPSSVAPVTKRSETTSMEATQPPPISTGNNVTDDPATETSSLLATLRTTATKMAPSDDATPHATPSISSYSTWMSTITTSLFITTTVTSPEPAPTTSAPHTTRAEVQKGPSVLEVGDEKDLTSYHSRSSSNPLFVMIVSVFTIMVLMVVVVVGFHRYKKRNSRTEFRRLQDLPMDDMMEDTPLSLYSY</sequence>
<organism evidence="3 4">
    <name type="scientific">Ranitomeya imitator</name>
    <name type="common">mimic poison frog</name>
    <dbReference type="NCBI Taxonomy" id="111125"/>
    <lineage>
        <taxon>Eukaryota</taxon>
        <taxon>Metazoa</taxon>
        <taxon>Chordata</taxon>
        <taxon>Craniata</taxon>
        <taxon>Vertebrata</taxon>
        <taxon>Euteleostomi</taxon>
        <taxon>Amphibia</taxon>
        <taxon>Batrachia</taxon>
        <taxon>Anura</taxon>
        <taxon>Neobatrachia</taxon>
        <taxon>Hyloidea</taxon>
        <taxon>Dendrobatidae</taxon>
        <taxon>Dendrobatinae</taxon>
        <taxon>Ranitomeya</taxon>
    </lineage>
</organism>
<evidence type="ECO:0000256" key="2">
    <source>
        <dbReference type="SAM" id="Phobius"/>
    </source>
</evidence>
<evidence type="ECO:0000313" key="3">
    <source>
        <dbReference type="EMBL" id="CAJ0953873.1"/>
    </source>
</evidence>